<dbReference type="WBParaSite" id="ASIM_0001139101-mRNA-1">
    <property type="protein sequence ID" value="ASIM_0001139101-mRNA-1"/>
    <property type="gene ID" value="ASIM_0001139101"/>
</dbReference>
<dbReference type="EMBL" id="UYRR01031029">
    <property type="protein sequence ID" value="VDK44011.1"/>
    <property type="molecule type" value="Genomic_DNA"/>
</dbReference>
<dbReference type="OrthoDB" id="9982100at2759"/>
<protein>
    <submittedName>
        <fullName evidence="3">Signal sequence receptor subunit gamma</fullName>
    </submittedName>
</protein>
<dbReference type="Proteomes" id="UP000267096">
    <property type="component" value="Unassembled WGS sequence"/>
</dbReference>
<sequence length="116" mass="13373">MDRSIINFHLANLEYAIGTTLENSSMKDWNQDDDYELDGPHCMGKSSLFQSFLTFSLLSVKCFINFLIDVNYLLYYLSLGALSVTISFKNNHIKNHVATQMKSNYHKSERTSSKFD</sequence>
<organism evidence="3">
    <name type="scientific">Anisakis simplex</name>
    <name type="common">Herring worm</name>
    <dbReference type="NCBI Taxonomy" id="6269"/>
    <lineage>
        <taxon>Eukaryota</taxon>
        <taxon>Metazoa</taxon>
        <taxon>Ecdysozoa</taxon>
        <taxon>Nematoda</taxon>
        <taxon>Chromadorea</taxon>
        <taxon>Rhabditida</taxon>
        <taxon>Spirurina</taxon>
        <taxon>Ascaridomorpha</taxon>
        <taxon>Ascaridoidea</taxon>
        <taxon>Anisakidae</taxon>
        <taxon>Anisakis</taxon>
        <taxon>Anisakis simplex complex</taxon>
    </lineage>
</organism>
<evidence type="ECO:0000313" key="2">
    <source>
        <dbReference type="Proteomes" id="UP000267096"/>
    </source>
</evidence>
<gene>
    <name evidence="1" type="ORF">ASIM_LOCUS10949</name>
</gene>
<accession>A0A0M3JTM0</accession>
<dbReference type="AlphaFoldDB" id="A0A0M3JTM0"/>
<reference evidence="3" key="1">
    <citation type="submission" date="2017-02" db="UniProtKB">
        <authorList>
            <consortium name="WormBaseParasite"/>
        </authorList>
    </citation>
    <scope>IDENTIFICATION</scope>
</reference>
<evidence type="ECO:0000313" key="3">
    <source>
        <dbReference type="WBParaSite" id="ASIM_0001139101-mRNA-1"/>
    </source>
</evidence>
<name>A0A0M3JTM0_ANISI</name>
<evidence type="ECO:0000313" key="1">
    <source>
        <dbReference type="EMBL" id="VDK44011.1"/>
    </source>
</evidence>
<keyword evidence="2" id="KW-1185">Reference proteome</keyword>
<reference evidence="1 2" key="2">
    <citation type="submission" date="2018-11" db="EMBL/GenBank/DDBJ databases">
        <authorList>
            <consortium name="Pathogen Informatics"/>
        </authorList>
    </citation>
    <scope>NUCLEOTIDE SEQUENCE [LARGE SCALE GENOMIC DNA]</scope>
</reference>
<proteinExistence type="predicted"/>